<organism evidence="2 4">
    <name type="scientific">Phytophthora rubi</name>
    <dbReference type="NCBI Taxonomy" id="129364"/>
    <lineage>
        <taxon>Eukaryota</taxon>
        <taxon>Sar</taxon>
        <taxon>Stramenopiles</taxon>
        <taxon>Oomycota</taxon>
        <taxon>Peronosporomycetes</taxon>
        <taxon>Peronosporales</taxon>
        <taxon>Peronosporaceae</taxon>
        <taxon>Phytophthora</taxon>
    </lineage>
</organism>
<evidence type="ECO:0000313" key="4">
    <source>
        <dbReference type="Proteomes" id="UP000434957"/>
    </source>
</evidence>
<sequence>MMTEMAPVISTSMRGEEVHSAINATSNTALFEDVLKANGEEHLSSKIMALAVHVEDEPPMIFGWQNVEDFVQAIQAAQAQAAAPGGVPLPADPLHLPAAVNVQNFKEAVLEYARVPGAAARLDTTCLPCSQEQFGQVVFMLANLESEAWIQCVMAVGVPNSLPIAHVYVPRPHSNTLGRVTPQIPNSLWG</sequence>
<dbReference type="EMBL" id="QXFT01002604">
    <property type="protein sequence ID" value="KAE9295720.1"/>
    <property type="molecule type" value="Genomic_DNA"/>
</dbReference>
<dbReference type="EMBL" id="QXFV01002508">
    <property type="protein sequence ID" value="KAE8986832.1"/>
    <property type="molecule type" value="Genomic_DNA"/>
</dbReference>
<reference evidence="2 4" key="1">
    <citation type="submission" date="2018-08" db="EMBL/GenBank/DDBJ databases">
        <title>Genomic investigation of the strawberry pathogen Phytophthora fragariae indicates pathogenicity is determined by transcriptional variation in three key races.</title>
        <authorList>
            <person name="Adams T.M."/>
            <person name="Armitage A.D."/>
            <person name="Sobczyk M.K."/>
            <person name="Bates H.J."/>
            <person name="Dunwell J.M."/>
            <person name="Nellist C.F."/>
            <person name="Harrison R.J."/>
        </authorList>
    </citation>
    <scope>NUCLEOTIDE SEQUENCE [LARGE SCALE GENOMIC DNA]</scope>
    <source>
        <strain evidence="1 3">SCRP249</strain>
        <strain evidence="2 4">SCRP333</strain>
    </source>
</reference>
<comment type="caution">
    <text evidence="2">The sequence shown here is derived from an EMBL/GenBank/DDBJ whole genome shotgun (WGS) entry which is preliminary data.</text>
</comment>
<dbReference type="Proteomes" id="UP000434957">
    <property type="component" value="Unassembled WGS sequence"/>
</dbReference>
<name>A0A6A4CVC5_9STRA</name>
<gene>
    <name evidence="1" type="ORF">PR001_g22486</name>
    <name evidence="2" type="ORF">PR003_g23939</name>
</gene>
<dbReference type="Proteomes" id="UP000429607">
    <property type="component" value="Unassembled WGS sequence"/>
</dbReference>
<evidence type="ECO:0000313" key="1">
    <source>
        <dbReference type="EMBL" id="KAE8986832.1"/>
    </source>
</evidence>
<protein>
    <submittedName>
        <fullName evidence="2">Uncharacterized protein</fullName>
    </submittedName>
</protein>
<proteinExistence type="predicted"/>
<evidence type="ECO:0000313" key="3">
    <source>
        <dbReference type="Proteomes" id="UP000429607"/>
    </source>
</evidence>
<keyword evidence="4" id="KW-1185">Reference proteome</keyword>
<accession>A0A6A4CVC5</accession>
<evidence type="ECO:0000313" key="2">
    <source>
        <dbReference type="EMBL" id="KAE9295720.1"/>
    </source>
</evidence>
<dbReference type="AlphaFoldDB" id="A0A6A4CVC5"/>